<dbReference type="InterPro" id="IPR002104">
    <property type="entry name" value="Integrase_catalytic"/>
</dbReference>
<dbReference type="InterPro" id="IPR011010">
    <property type="entry name" value="DNA_brk_join_enz"/>
</dbReference>
<dbReference type="SUPFAM" id="SSF56349">
    <property type="entry name" value="DNA breaking-rejoining enzymes"/>
    <property type="match status" value="1"/>
</dbReference>
<dbReference type="PROSITE" id="PS51898">
    <property type="entry name" value="TYR_RECOMBINASE"/>
    <property type="match status" value="1"/>
</dbReference>
<sequence length="116" mass="12858">MLKGRTRQALVHWIEVGQIVNGRLFRPTSKADRALKRRLSPDAIYQLVKHRLALTGLPEGFASPQGLRSGFMTQAALDGAPIQAAMRLSQHRSMAQEQKYYDNVDIAENPASDLSG</sequence>
<dbReference type="GO" id="GO:0015074">
    <property type="term" value="P:DNA integration"/>
    <property type="evidence" value="ECO:0007669"/>
    <property type="project" value="InterPro"/>
</dbReference>
<keyword evidence="1" id="KW-0233">DNA recombination</keyword>
<name>A0A0P1IRK1_9RHOB</name>
<dbReference type="EMBL" id="CYUD01000005">
    <property type="protein sequence ID" value="CUJ98549.1"/>
    <property type="molecule type" value="Genomic_DNA"/>
</dbReference>
<evidence type="ECO:0000313" key="3">
    <source>
        <dbReference type="EMBL" id="CUJ98549.1"/>
    </source>
</evidence>
<dbReference type="GO" id="GO:0006310">
    <property type="term" value="P:DNA recombination"/>
    <property type="evidence" value="ECO:0007669"/>
    <property type="project" value="UniProtKB-KW"/>
</dbReference>
<dbReference type="AlphaFoldDB" id="A0A0P1IRK1"/>
<organism evidence="3 4">
    <name type="scientific">Ruegeria denitrificans</name>
    <dbReference type="NCBI Taxonomy" id="1715692"/>
    <lineage>
        <taxon>Bacteria</taxon>
        <taxon>Pseudomonadati</taxon>
        <taxon>Pseudomonadota</taxon>
        <taxon>Alphaproteobacteria</taxon>
        <taxon>Rhodobacterales</taxon>
        <taxon>Roseobacteraceae</taxon>
        <taxon>Ruegeria</taxon>
    </lineage>
</organism>
<evidence type="ECO:0000259" key="2">
    <source>
        <dbReference type="PROSITE" id="PS51898"/>
    </source>
</evidence>
<evidence type="ECO:0000256" key="1">
    <source>
        <dbReference type="ARBA" id="ARBA00023172"/>
    </source>
</evidence>
<reference evidence="4" key="1">
    <citation type="submission" date="2015-09" db="EMBL/GenBank/DDBJ databases">
        <authorList>
            <person name="Rodrigo-Torres L."/>
            <person name="Arahal D.R."/>
        </authorList>
    </citation>
    <scope>NUCLEOTIDE SEQUENCE [LARGE SCALE GENOMIC DNA]</scope>
    <source>
        <strain evidence="4">CECT 5091</strain>
    </source>
</reference>
<dbReference type="Gene3D" id="1.10.443.10">
    <property type="entry name" value="Intergrase catalytic core"/>
    <property type="match status" value="1"/>
</dbReference>
<evidence type="ECO:0000313" key="4">
    <source>
        <dbReference type="Proteomes" id="UP000051260"/>
    </source>
</evidence>
<proteinExistence type="predicted"/>
<dbReference type="Proteomes" id="UP000051260">
    <property type="component" value="Unassembled WGS sequence"/>
</dbReference>
<dbReference type="InterPro" id="IPR013762">
    <property type="entry name" value="Integrase-like_cat_sf"/>
</dbReference>
<keyword evidence="4" id="KW-1185">Reference proteome</keyword>
<accession>A0A0P1IRK1</accession>
<protein>
    <submittedName>
        <fullName evidence="3">Site-specific recombinase XerD</fullName>
    </submittedName>
</protein>
<gene>
    <name evidence="3" type="ORF">RUE5091_01936</name>
</gene>
<dbReference type="GO" id="GO:0003677">
    <property type="term" value="F:DNA binding"/>
    <property type="evidence" value="ECO:0007669"/>
    <property type="project" value="InterPro"/>
</dbReference>
<feature type="domain" description="Tyr recombinase" evidence="2">
    <location>
        <begin position="1"/>
        <end position="114"/>
    </location>
</feature>
<dbReference type="STRING" id="1715692.RUE5091_01936"/>